<proteinExistence type="predicted"/>
<dbReference type="Gene3D" id="1.20.1280.50">
    <property type="match status" value="1"/>
</dbReference>
<feature type="domain" description="F-box" evidence="1">
    <location>
        <begin position="9"/>
        <end position="51"/>
    </location>
</feature>
<evidence type="ECO:0000313" key="3">
    <source>
        <dbReference type="RefSeq" id="XP_019085401.1"/>
    </source>
</evidence>
<protein>
    <submittedName>
        <fullName evidence="3">F-box protein At2g15640-like</fullName>
    </submittedName>
</protein>
<gene>
    <name evidence="3" type="primary">LOC104715000</name>
</gene>
<reference evidence="2" key="1">
    <citation type="journal article" date="2014" name="Nat. Commun.">
        <title>The emerging biofuel crop Camelina sativa retains a highly undifferentiated hexaploid genome structure.</title>
        <authorList>
            <person name="Kagale S."/>
            <person name="Koh C."/>
            <person name="Nixon J."/>
            <person name="Bollina V."/>
            <person name="Clarke W.E."/>
            <person name="Tuteja R."/>
            <person name="Spillane C."/>
            <person name="Robinson S.J."/>
            <person name="Links M.G."/>
            <person name="Clarke C."/>
            <person name="Higgins E.E."/>
            <person name="Huebert T."/>
            <person name="Sharpe A.G."/>
            <person name="Parkin I.A."/>
        </authorList>
    </citation>
    <scope>NUCLEOTIDE SEQUENCE [LARGE SCALE GENOMIC DNA]</scope>
    <source>
        <strain evidence="2">cv. DH55</strain>
    </source>
</reference>
<dbReference type="CDD" id="cd22157">
    <property type="entry name" value="F-box_AtFBW1-like"/>
    <property type="match status" value="1"/>
</dbReference>
<dbReference type="InterPro" id="IPR017451">
    <property type="entry name" value="F-box-assoc_interact_dom"/>
</dbReference>
<dbReference type="Proteomes" id="UP000694864">
    <property type="component" value="Chromosome 9"/>
</dbReference>
<reference evidence="3" key="2">
    <citation type="submission" date="2025-08" db="UniProtKB">
        <authorList>
            <consortium name="RefSeq"/>
        </authorList>
    </citation>
    <scope>IDENTIFICATION</scope>
    <source>
        <tissue evidence="3">Leaf</tissue>
    </source>
</reference>
<sequence>MTSSSPISINDDLILEILSRLPSKSIARFRCLSKQWASMLSRKRYASGLFYLHGCGSQRRPLISNPITGRYAILPYLYSYRNLYVFFGFDPIDMQYKALRMAYPWDPNRHKTLTFGDGDMKWRKVKGSLRHEIKSEGICINGVLYYLGYTPNCFNDDHVVTSAWIIVCFDLRSEKITCIDVNRFGKLINYKGKLALIYLGKDSAAINELHMWVLDDVEKHEWSKHAYTLTHDKLFRRHFRIAGATTWGEIVFSMHKYTPNKPFYVFYFNPEKNTLKRVEIKGFGEYSCTVFTFVNHVEDLDVNDLKLLKSTHPPLTEPNYAEECAPDSDSD</sequence>
<organism evidence="2 3">
    <name type="scientific">Camelina sativa</name>
    <name type="common">False flax</name>
    <name type="synonym">Myagrum sativum</name>
    <dbReference type="NCBI Taxonomy" id="90675"/>
    <lineage>
        <taxon>Eukaryota</taxon>
        <taxon>Viridiplantae</taxon>
        <taxon>Streptophyta</taxon>
        <taxon>Embryophyta</taxon>
        <taxon>Tracheophyta</taxon>
        <taxon>Spermatophyta</taxon>
        <taxon>Magnoliopsida</taxon>
        <taxon>eudicotyledons</taxon>
        <taxon>Gunneridae</taxon>
        <taxon>Pentapetalae</taxon>
        <taxon>rosids</taxon>
        <taxon>malvids</taxon>
        <taxon>Brassicales</taxon>
        <taxon>Brassicaceae</taxon>
        <taxon>Camelineae</taxon>
        <taxon>Camelina</taxon>
    </lineage>
</organism>
<dbReference type="InterPro" id="IPR013187">
    <property type="entry name" value="F-box-assoc_dom_typ3"/>
</dbReference>
<dbReference type="SMART" id="SM00256">
    <property type="entry name" value="FBOX"/>
    <property type="match status" value="1"/>
</dbReference>
<dbReference type="GeneID" id="104715000"/>
<dbReference type="InterPro" id="IPR001810">
    <property type="entry name" value="F-box_dom"/>
</dbReference>
<accession>A0ABM1QF63</accession>
<dbReference type="PANTHER" id="PTHR31111:SF130">
    <property type="entry name" value="F-BOX ASSOCIATED UBIQUITINATION EFFECTOR FAMILY PROTEIN"/>
    <property type="match status" value="1"/>
</dbReference>
<name>A0ABM1QF63_CAMSA</name>
<evidence type="ECO:0000259" key="1">
    <source>
        <dbReference type="SMART" id="SM00256"/>
    </source>
</evidence>
<dbReference type="SUPFAM" id="SSF81383">
    <property type="entry name" value="F-box domain"/>
    <property type="match status" value="1"/>
</dbReference>
<evidence type="ECO:0000313" key="2">
    <source>
        <dbReference type="Proteomes" id="UP000694864"/>
    </source>
</evidence>
<dbReference type="RefSeq" id="XP_019085401.1">
    <property type="nucleotide sequence ID" value="XM_019229856.1"/>
</dbReference>
<keyword evidence="2" id="KW-1185">Reference proteome</keyword>
<dbReference type="NCBIfam" id="TIGR01640">
    <property type="entry name" value="F_box_assoc_1"/>
    <property type="match status" value="1"/>
</dbReference>
<dbReference type="InterPro" id="IPR036047">
    <property type="entry name" value="F-box-like_dom_sf"/>
</dbReference>
<dbReference type="Pfam" id="PF08268">
    <property type="entry name" value="FBA_3"/>
    <property type="match status" value="1"/>
</dbReference>
<dbReference type="PANTHER" id="PTHR31111">
    <property type="entry name" value="BNAA05G37150D PROTEIN-RELATED"/>
    <property type="match status" value="1"/>
</dbReference>